<feature type="domain" description="EF-hand" evidence="4">
    <location>
        <begin position="140"/>
        <end position="175"/>
    </location>
</feature>
<feature type="signal peptide" evidence="3">
    <location>
        <begin position="1"/>
        <end position="22"/>
    </location>
</feature>
<feature type="region of interest" description="Disordered" evidence="2">
    <location>
        <begin position="177"/>
        <end position="213"/>
    </location>
</feature>
<dbReference type="Pfam" id="PF13202">
    <property type="entry name" value="EF-hand_5"/>
    <property type="match status" value="3"/>
</dbReference>
<dbReference type="PROSITE" id="PS50222">
    <property type="entry name" value="EF_HAND_2"/>
    <property type="match status" value="2"/>
</dbReference>
<dbReference type="EMBL" id="JPKZ01000486">
    <property type="protein sequence ID" value="KHN87057.1"/>
    <property type="molecule type" value="Genomic_DNA"/>
</dbReference>
<feature type="domain" description="EF-hand" evidence="4">
    <location>
        <begin position="74"/>
        <end position="100"/>
    </location>
</feature>
<dbReference type="PANTHER" id="PTHR10827:SF52">
    <property type="entry name" value="IP16409P"/>
    <property type="match status" value="1"/>
</dbReference>
<protein>
    <recommendedName>
        <fullName evidence="4">EF-hand domain-containing protein</fullName>
    </recommendedName>
</protein>
<feature type="compositionally biased region" description="Basic and acidic residues" evidence="2">
    <location>
        <begin position="203"/>
        <end position="213"/>
    </location>
</feature>
<evidence type="ECO:0000313" key="5">
    <source>
        <dbReference type="EMBL" id="KHN87057.1"/>
    </source>
</evidence>
<dbReference type="PANTHER" id="PTHR10827">
    <property type="entry name" value="RETICULOCALBIN"/>
    <property type="match status" value="1"/>
</dbReference>
<dbReference type="SUPFAM" id="SSF47473">
    <property type="entry name" value="EF-hand"/>
    <property type="match status" value="1"/>
</dbReference>
<dbReference type="InterPro" id="IPR002048">
    <property type="entry name" value="EF_hand_dom"/>
</dbReference>
<proteinExistence type="predicted"/>
<keyword evidence="7" id="KW-1185">Reference proteome</keyword>
<dbReference type="OrthoDB" id="5854235at2759"/>
<sequence>MTKLCWTAIFMVIAVVVGSAESRAVDFRLPDATLSEETPGEKFHRSDANKDGTLTFDEYLHMELPYVLMKKTEFGRYDANGDGFISRSEYNGHLNKQTDKYDSRRAHYFGQIYGDYDEDFDMKLSEEEIRKMIAQRFHLKPGANFDDIFRSFDSNNDGGLDIDEYIKFDDDMPLDEFLPDETKSASAIPPKKSSVHCDDDDVSQSKKNSERKN</sequence>
<evidence type="ECO:0000313" key="6">
    <source>
        <dbReference type="EMBL" id="VDM23606.1"/>
    </source>
</evidence>
<keyword evidence="3" id="KW-0732">Signal</keyword>
<organism evidence="5 7">
    <name type="scientific">Toxocara canis</name>
    <name type="common">Canine roundworm</name>
    <dbReference type="NCBI Taxonomy" id="6265"/>
    <lineage>
        <taxon>Eukaryota</taxon>
        <taxon>Metazoa</taxon>
        <taxon>Ecdysozoa</taxon>
        <taxon>Nematoda</taxon>
        <taxon>Chromadorea</taxon>
        <taxon>Rhabditida</taxon>
        <taxon>Spirurina</taxon>
        <taxon>Ascaridomorpha</taxon>
        <taxon>Ascaridoidea</taxon>
        <taxon>Toxocaridae</taxon>
        <taxon>Toxocara</taxon>
    </lineage>
</organism>
<reference evidence="5 7" key="1">
    <citation type="submission" date="2014-11" db="EMBL/GenBank/DDBJ databases">
        <title>Genetic blueprint of the zoonotic pathogen Toxocara canis.</title>
        <authorList>
            <person name="Zhu X.-Q."/>
            <person name="Korhonen P.K."/>
            <person name="Cai H."/>
            <person name="Young N.D."/>
            <person name="Nejsum P."/>
            <person name="von Samson-Himmelstjerna G."/>
            <person name="Boag P.R."/>
            <person name="Tan P."/>
            <person name="Li Q."/>
            <person name="Min J."/>
            <person name="Yang Y."/>
            <person name="Wang X."/>
            <person name="Fang X."/>
            <person name="Hall R.S."/>
            <person name="Hofmann A."/>
            <person name="Sternberg P.W."/>
            <person name="Jex A.R."/>
            <person name="Gasser R.B."/>
        </authorList>
    </citation>
    <scope>NUCLEOTIDE SEQUENCE [LARGE SCALE GENOMIC DNA]</scope>
    <source>
        <strain evidence="5">PN_DK_2014</strain>
    </source>
</reference>
<dbReference type="Proteomes" id="UP000031036">
    <property type="component" value="Unassembled WGS sequence"/>
</dbReference>
<evidence type="ECO:0000313" key="7">
    <source>
        <dbReference type="Proteomes" id="UP000031036"/>
    </source>
</evidence>
<dbReference type="GO" id="GO:0005783">
    <property type="term" value="C:endoplasmic reticulum"/>
    <property type="evidence" value="ECO:0007669"/>
    <property type="project" value="TreeGrafter"/>
</dbReference>
<dbReference type="InterPro" id="IPR011992">
    <property type="entry name" value="EF-hand-dom_pair"/>
</dbReference>
<feature type="chain" id="PRO_5010412509" description="EF-hand domain-containing protein" evidence="3">
    <location>
        <begin position="23"/>
        <end position="213"/>
    </location>
</feature>
<evidence type="ECO:0000256" key="1">
    <source>
        <dbReference type="ARBA" id="ARBA00022837"/>
    </source>
</evidence>
<dbReference type="Gene3D" id="1.10.238.10">
    <property type="entry name" value="EF-hand"/>
    <property type="match status" value="2"/>
</dbReference>
<accession>A0A0B2W0A1</accession>
<gene>
    <name evidence="5" type="ORF">Tcan_11209</name>
    <name evidence="6" type="ORF">TCNE_LOCUS86</name>
</gene>
<evidence type="ECO:0000256" key="3">
    <source>
        <dbReference type="SAM" id="SignalP"/>
    </source>
</evidence>
<dbReference type="AlphaFoldDB" id="A0A0B2W0A1"/>
<evidence type="ECO:0000256" key="2">
    <source>
        <dbReference type="SAM" id="MobiDB-lite"/>
    </source>
</evidence>
<dbReference type="PROSITE" id="PS00018">
    <property type="entry name" value="EF_HAND_1"/>
    <property type="match status" value="2"/>
</dbReference>
<dbReference type="InterPro" id="IPR018247">
    <property type="entry name" value="EF_Hand_1_Ca_BS"/>
</dbReference>
<reference evidence="6" key="2">
    <citation type="submission" date="2018-11" db="EMBL/GenBank/DDBJ databases">
        <authorList>
            <consortium name="Pathogen Informatics"/>
        </authorList>
    </citation>
    <scope>NUCLEOTIDE SEQUENCE [LARGE SCALE GENOMIC DNA]</scope>
</reference>
<dbReference type="GO" id="GO:0005509">
    <property type="term" value="F:calcium ion binding"/>
    <property type="evidence" value="ECO:0007669"/>
    <property type="project" value="InterPro"/>
</dbReference>
<name>A0A0B2W0A1_TOXCA</name>
<keyword evidence="1" id="KW-0106">Calcium</keyword>
<evidence type="ECO:0000259" key="4">
    <source>
        <dbReference type="PROSITE" id="PS50222"/>
    </source>
</evidence>
<dbReference type="EMBL" id="UYWY01000030">
    <property type="protein sequence ID" value="VDM23606.1"/>
    <property type="molecule type" value="Genomic_DNA"/>
</dbReference>